<keyword evidence="8" id="KW-1185">Reference proteome</keyword>
<evidence type="ECO:0000256" key="4">
    <source>
        <dbReference type="ARBA" id="ARBA00022989"/>
    </source>
</evidence>
<proteinExistence type="predicted"/>
<feature type="transmembrane region" description="Helical" evidence="6">
    <location>
        <begin position="70"/>
        <end position="92"/>
    </location>
</feature>
<comment type="subcellular location">
    <subcellularLocation>
        <location evidence="1">Cell membrane</location>
        <topology evidence="1">Multi-pass membrane protein</topology>
    </subcellularLocation>
</comment>
<dbReference type="PANTHER" id="PTHR32196:SF72">
    <property type="entry name" value="RIBOSE IMPORT PERMEASE PROTEIN RBSC"/>
    <property type="match status" value="1"/>
</dbReference>
<name>A0A931AVM4_9FIRM</name>
<evidence type="ECO:0000313" key="8">
    <source>
        <dbReference type="Proteomes" id="UP000621436"/>
    </source>
</evidence>
<feature type="transmembrane region" description="Helical" evidence="6">
    <location>
        <begin position="226"/>
        <end position="253"/>
    </location>
</feature>
<gene>
    <name evidence="7" type="ORF">I0Q91_07680</name>
</gene>
<comment type="caution">
    <text evidence="7">The sequence shown here is derived from an EMBL/GenBank/DDBJ whole genome shotgun (WGS) entry which is preliminary data.</text>
</comment>
<keyword evidence="3 6" id="KW-0812">Transmembrane</keyword>
<dbReference type="PANTHER" id="PTHR32196">
    <property type="entry name" value="ABC TRANSPORTER PERMEASE PROTEIN YPHD-RELATED-RELATED"/>
    <property type="match status" value="1"/>
</dbReference>
<feature type="transmembrane region" description="Helical" evidence="6">
    <location>
        <begin position="20"/>
        <end position="39"/>
    </location>
</feature>
<dbReference type="Pfam" id="PF02653">
    <property type="entry name" value="BPD_transp_2"/>
    <property type="match status" value="1"/>
</dbReference>
<feature type="transmembrane region" description="Helical" evidence="6">
    <location>
        <begin position="189"/>
        <end position="206"/>
    </location>
</feature>
<keyword evidence="4 6" id="KW-1133">Transmembrane helix</keyword>
<dbReference type="InterPro" id="IPR001851">
    <property type="entry name" value="ABC_transp_permease"/>
</dbReference>
<feature type="transmembrane region" description="Helical" evidence="6">
    <location>
        <begin position="139"/>
        <end position="158"/>
    </location>
</feature>
<evidence type="ECO:0000256" key="6">
    <source>
        <dbReference type="SAM" id="Phobius"/>
    </source>
</evidence>
<feature type="transmembrane region" description="Helical" evidence="6">
    <location>
        <begin position="260"/>
        <end position="284"/>
    </location>
</feature>
<dbReference type="EMBL" id="JADPIE010000004">
    <property type="protein sequence ID" value="MBF8436951.1"/>
    <property type="molecule type" value="Genomic_DNA"/>
</dbReference>
<organism evidence="7 8">
    <name type="scientific">Halonatronomonas betaini</name>
    <dbReference type="NCBI Taxonomy" id="2778430"/>
    <lineage>
        <taxon>Bacteria</taxon>
        <taxon>Bacillati</taxon>
        <taxon>Bacillota</taxon>
        <taxon>Clostridia</taxon>
        <taxon>Halanaerobiales</taxon>
        <taxon>Halarsenatibacteraceae</taxon>
        <taxon>Halonatronomonas</taxon>
    </lineage>
</organism>
<keyword evidence="5 6" id="KW-0472">Membrane</keyword>
<feature type="transmembrane region" description="Helical" evidence="6">
    <location>
        <begin position="99"/>
        <end position="119"/>
    </location>
</feature>
<sequence>MVIVMSFLSDRFLTLPNMLNIFRQVSIMGIMAVGMTMVILAQGIDLSVGSILALSGAVTAGMMAGDTSMVLSVLIGLAVGTGLGLFNGLMISKAKLPDFIVTLAMMSIARGLVLVYTGGRPISGFDPAFRTIGGGRVGMVPIPVIIFAVILVIGYLVLNKTTFGRYIYAVGGNQQAARLAGINTDSIKIKVYAISGFLSAVSGVILTSRLNSAQPTAGVAYELDVIAMVVLGGTSLVGGKGTIGGTLIGALIIGVLNNSLNLLGVASFYQEVAKGLVILVAVLLDSLQHRD</sequence>
<reference evidence="7" key="1">
    <citation type="submission" date="2020-11" db="EMBL/GenBank/DDBJ databases">
        <title>Halonatronomonas betainensis gen. nov., sp. nov. a novel haloalkaliphilic representative of the family Halanaerobiacae capable of betaine degradation.</title>
        <authorList>
            <person name="Boltyanskaya Y."/>
            <person name="Kevbrin V."/>
            <person name="Detkova E."/>
            <person name="Grouzdev D.S."/>
            <person name="Koziaeva V."/>
            <person name="Zhilina T."/>
        </authorList>
    </citation>
    <scope>NUCLEOTIDE SEQUENCE</scope>
    <source>
        <strain evidence="7">Z-7014</strain>
    </source>
</reference>
<evidence type="ECO:0000313" key="7">
    <source>
        <dbReference type="EMBL" id="MBF8436951.1"/>
    </source>
</evidence>
<dbReference type="GO" id="GO:0005886">
    <property type="term" value="C:plasma membrane"/>
    <property type="evidence" value="ECO:0007669"/>
    <property type="project" value="UniProtKB-SubCell"/>
</dbReference>
<evidence type="ECO:0000256" key="2">
    <source>
        <dbReference type="ARBA" id="ARBA00022475"/>
    </source>
</evidence>
<dbReference type="GO" id="GO:0022857">
    <property type="term" value="F:transmembrane transporter activity"/>
    <property type="evidence" value="ECO:0007669"/>
    <property type="project" value="InterPro"/>
</dbReference>
<dbReference type="AlphaFoldDB" id="A0A931AVM4"/>
<dbReference type="Proteomes" id="UP000621436">
    <property type="component" value="Unassembled WGS sequence"/>
</dbReference>
<evidence type="ECO:0000256" key="3">
    <source>
        <dbReference type="ARBA" id="ARBA00022692"/>
    </source>
</evidence>
<evidence type="ECO:0000256" key="1">
    <source>
        <dbReference type="ARBA" id="ARBA00004651"/>
    </source>
</evidence>
<accession>A0A931AVM4</accession>
<dbReference type="CDD" id="cd06579">
    <property type="entry name" value="TM_PBP1_transp_AraH_like"/>
    <property type="match status" value="1"/>
</dbReference>
<evidence type="ECO:0000256" key="5">
    <source>
        <dbReference type="ARBA" id="ARBA00023136"/>
    </source>
</evidence>
<keyword evidence="2" id="KW-1003">Cell membrane</keyword>
<protein>
    <submittedName>
        <fullName evidence="7">Ribose ABC transporter permease</fullName>
    </submittedName>
</protein>